<keyword evidence="3" id="KW-1185">Reference proteome</keyword>
<proteinExistence type="predicted"/>
<dbReference type="RefSeq" id="WP_190479061.1">
    <property type="nucleotide sequence ID" value="NZ_JACJSG010000062.1"/>
</dbReference>
<evidence type="ECO:0000256" key="1">
    <source>
        <dbReference type="SAM" id="Phobius"/>
    </source>
</evidence>
<keyword evidence="1" id="KW-0812">Transmembrane</keyword>
<comment type="caution">
    <text evidence="2">The sequence shown here is derived from an EMBL/GenBank/DDBJ whole genome shotgun (WGS) entry which is preliminary data.</text>
</comment>
<keyword evidence="1" id="KW-1133">Transmembrane helix</keyword>
<dbReference type="Proteomes" id="UP000661112">
    <property type="component" value="Unassembled WGS sequence"/>
</dbReference>
<accession>A0ABR8DD51</accession>
<name>A0ABR8DD51_9NOST</name>
<evidence type="ECO:0000313" key="3">
    <source>
        <dbReference type="Proteomes" id="UP000661112"/>
    </source>
</evidence>
<feature type="transmembrane region" description="Helical" evidence="1">
    <location>
        <begin position="6"/>
        <end position="31"/>
    </location>
</feature>
<protein>
    <submittedName>
        <fullName evidence="2">Uncharacterized protein</fullName>
    </submittedName>
</protein>
<feature type="transmembrane region" description="Helical" evidence="1">
    <location>
        <begin position="38"/>
        <end position="60"/>
    </location>
</feature>
<keyword evidence="1" id="KW-0472">Membrane</keyword>
<gene>
    <name evidence="2" type="ORF">H6G83_30350</name>
</gene>
<dbReference type="EMBL" id="JACJSG010000062">
    <property type="protein sequence ID" value="MBD2504852.1"/>
    <property type="molecule type" value="Genomic_DNA"/>
</dbReference>
<sequence>MYTITAMLGAVMLVGGAICAIAGTVVLLLGFQREGLSGLVNGFALLIIGLNLLDFGYAGMEQEVRRISQQPLKEIPKPCKGCCNYHGKEYGGVMLVCGIHPEGVKEDHCPDFRRN</sequence>
<organism evidence="2 3">
    <name type="scientific">Anabaena azotica FACHB-119</name>
    <dbReference type="NCBI Taxonomy" id="947527"/>
    <lineage>
        <taxon>Bacteria</taxon>
        <taxon>Bacillati</taxon>
        <taxon>Cyanobacteriota</taxon>
        <taxon>Cyanophyceae</taxon>
        <taxon>Nostocales</taxon>
        <taxon>Nostocaceae</taxon>
        <taxon>Anabaena</taxon>
        <taxon>Anabaena azotica</taxon>
    </lineage>
</organism>
<evidence type="ECO:0000313" key="2">
    <source>
        <dbReference type="EMBL" id="MBD2504852.1"/>
    </source>
</evidence>
<reference evidence="2 3" key="1">
    <citation type="journal article" date="2020" name="ISME J.">
        <title>Comparative genomics reveals insights into cyanobacterial evolution and habitat adaptation.</title>
        <authorList>
            <person name="Chen M.Y."/>
            <person name="Teng W.K."/>
            <person name="Zhao L."/>
            <person name="Hu C.X."/>
            <person name="Zhou Y.K."/>
            <person name="Han B.P."/>
            <person name="Song L.R."/>
            <person name="Shu W.S."/>
        </authorList>
    </citation>
    <scope>NUCLEOTIDE SEQUENCE [LARGE SCALE GENOMIC DNA]</scope>
    <source>
        <strain evidence="2 3">FACHB-119</strain>
    </source>
</reference>